<comment type="subcellular location">
    <subcellularLocation>
        <location evidence="1">Cell membrane</location>
        <topology evidence="1">Multi-pass membrane protein</topology>
    </subcellularLocation>
</comment>
<evidence type="ECO:0000256" key="4">
    <source>
        <dbReference type="ARBA" id="ARBA00022692"/>
    </source>
</evidence>
<feature type="transmembrane region" description="Helical" evidence="7">
    <location>
        <begin position="404"/>
        <end position="422"/>
    </location>
</feature>
<reference evidence="8" key="1">
    <citation type="submission" date="2019-08" db="EMBL/GenBank/DDBJ databases">
        <authorList>
            <person name="Kucharzyk K."/>
            <person name="Murdoch R.W."/>
            <person name="Higgins S."/>
            <person name="Loffler F."/>
        </authorList>
    </citation>
    <scope>NUCLEOTIDE SEQUENCE</scope>
</reference>
<feature type="transmembrane region" description="Helical" evidence="7">
    <location>
        <begin position="116"/>
        <end position="137"/>
    </location>
</feature>
<dbReference type="GO" id="GO:0005886">
    <property type="term" value="C:plasma membrane"/>
    <property type="evidence" value="ECO:0007669"/>
    <property type="project" value="UniProtKB-SubCell"/>
</dbReference>
<dbReference type="GO" id="GO:0016746">
    <property type="term" value="F:acyltransferase activity"/>
    <property type="evidence" value="ECO:0007669"/>
    <property type="project" value="UniProtKB-KW"/>
</dbReference>
<dbReference type="Pfam" id="PF03062">
    <property type="entry name" value="MBOAT"/>
    <property type="match status" value="1"/>
</dbReference>
<keyword evidence="5 7" id="KW-1133">Transmembrane helix</keyword>
<keyword evidence="3" id="KW-1003">Cell membrane</keyword>
<accession>A0A644VQA8</accession>
<evidence type="ECO:0000256" key="7">
    <source>
        <dbReference type="SAM" id="Phobius"/>
    </source>
</evidence>
<evidence type="ECO:0000256" key="1">
    <source>
        <dbReference type="ARBA" id="ARBA00004651"/>
    </source>
</evidence>
<feature type="transmembrane region" description="Helical" evidence="7">
    <location>
        <begin position="30"/>
        <end position="56"/>
    </location>
</feature>
<name>A0A644VQA8_9ZZZZ</name>
<evidence type="ECO:0000256" key="6">
    <source>
        <dbReference type="ARBA" id="ARBA00023136"/>
    </source>
</evidence>
<evidence type="ECO:0000313" key="8">
    <source>
        <dbReference type="EMBL" id="MPL93390.1"/>
    </source>
</evidence>
<comment type="similarity">
    <text evidence="2">Belongs to the membrane-bound acyltransferase family.</text>
</comment>
<protein>
    <submittedName>
        <fullName evidence="8">Peptidoglycan O-acetyltransferase</fullName>
        <ecNumber evidence="8">2.3.1.-</ecNumber>
    </submittedName>
</protein>
<dbReference type="AlphaFoldDB" id="A0A644VQA8"/>
<keyword evidence="6 7" id="KW-0472">Membrane</keyword>
<comment type="caution">
    <text evidence="8">The sequence shown here is derived from an EMBL/GenBank/DDBJ whole genome shotgun (WGS) entry which is preliminary data.</text>
</comment>
<proteinExistence type="inferred from homology"/>
<dbReference type="EMBL" id="VSSQ01000390">
    <property type="protein sequence ID" value="MPL93390.1"/>
    <property type="molecule type" value="Genomic_DNA"/>
</dbReference>
<evidence type="ECO:0000256" key="3">
    <source>
        <dbReference type="ARBA" id="ARBA00022475"/>
    </source>
</evidence>
<feature type="transmembrane region" description="Helical" evidence="7">
    <location>
        <begin position="381"/>
        <end position="398"/>
    </location>
</feature>
<feature type="transmembrane region" description="Helical" evidence="7">
    <location>
        <begin position="76"/>
        <end position="95"/>
    </location>
</feature>
<evidence type="ECO:0000256" key="5">
    <source>
        <dbReference type="ARBA" id="ARBA00022989"/>
    </source>
</evidence>
<dbReference type="PANTHER" id="PTHR13285:SF18">
    <property type="entry name" value="PROTEIN-CYSTEINE N-PALMITOYLTRANSFERASE RASP"/>
    <property type="match status" value="1"/>
</dbReference>
<feature type="transmembrane region" description="Helical" evidence="7">
    <location>
        <begin position="312"/>
        <end position="335"/>
    </location>
</feature>
<dbReference type="PANTHER" id="PTHR13285">
    <property type="entry name" value="ACYLTRANSFERASE"/>
    <property type="match status" value="1"/>
</dbReference>
<dbReference type="InterPro" id="IPR024194">
    <property type="entry name" value="Ac/AlaTfrase_AlgI/DltB"/>
</dbReference>
<keyword evidence="4 7" id="KW-0812">Transmembrane</keyword>
<feature type="transmembrane region" description="Helical" evidence="7">
    <location>
        <begin position="6"/>
        <end position="23"/>
    </location>
</feature>
<dbReference type="InterPro" id="IPR004299">
    <property type="entry name" value="MBOAT_fam"/>
</dbReference>
<dbReference type="InterPro" id="IPR028362">
    <property type="entry name" value="AlgI"/>
</dbReference>
<dbReference type="PIRSF" id="PIRSF500217">
    <property type="entry name" value="AlgI"/>
    <property type="match status" value="1"/>
</dbReference>
<feature type="transmembrane region" description="Helical" evidence="7">
    <location>
        <begin position="442"/>
        <end position="460"/>
    </location>
</feature>
<sequence length="472" mass="54504">MVFSSTLFLLYFLPVFLLIYHIVPKSWKNYIILLASIIFYAWGAPIFLFVIAGAIILTFYLVKGLYEADSIKKKRIFTTLAIILNLGLLAYFKYANFFIDSVNFLISSFGIKPMKWIEIALPIGISFYTFHSITYIIDAYRNVHKPFKKLSEYAIYIMAFPHMIAGPIVRFNTIADQIASRNETIDEKLLGVYRFAIGLAKKVLIANIMAAQADAIFNGDILTLSTPNAWLGIIAYTFQIYFDFSGYSDMAIGLALMMGLKFPENFNLPYTAKSITEFWRRWHITLGSFMKDYLYIPLGGNRVGKRKMYFNLWIVFLISGLWHGASWNFVAWGAFHGLFLVLDKMFLLKVLNKMGGFFSNLLTFIIVMIGWVLFRSDSLDFAFAYIGKLFSFTGGNLFLPNPDFIRMIFVAVFFAFITKFKWGQKLNDFFFQKPLYNTKQHILLSFISLVLLLLSVSFIISSDFNPFIYFRF</sequence>
<dbReference type="InterPro" id="IPR051085">
    <property type="entry name" value="MB_O-acyltransferase"/>
</dbReference>
<dbReference type="EC" id="2.3.1.-" evidence="8"/>
<evidence type="ECO:0000256" key="2">
    <source>
        <dbReference type="ARBA" id="ARBA00010323"/>
    </source>
</evidence>
<dbReference type="PIRSF" id="PIRSF016636">
    <property type="entry name" value="AlgI_DltB"/>
    <property type="match status" value="1"/>
</dbReference>
<dbReference type="GO" id="GO:0042121">
    <property type="term" value="P:alginic acid biosynthetic process"/>
    <property type="evidence" value="ECO:0007669"/>
    <property type="project" value="InterPro"/>
</dbReference>
<feature type="transmembrane region" description="Helical" evidence="7">
    <location>
        <begin position="355"/>
        <end position="374"/>
    </location>
</feature>
<feature type="transmembrane region" description="Helical" evidence="7">
    <location>
        <begin position="153"/>
        <end position="171"/>
    </location>
</feature>
<organism evidence="8">
    <name type="scientific">bioreactor metagenome</name>
    <dbReference type="NCBI Taxonomy" id="1076179"/>
    <lineage>
        <taxon>unclassified sequences</taxon>
        <taxon>metagenomes</taxon>
        <taxon>ecological metagenomes</taxon>
    </lineage>
</organism>
<keyword evidence="8" id="KW-0808">Transferase</keyword>
<gene>
    <name evidence="8" type="primary">patA_19</name>
    <name evidence="8" type="ORF">SDC9_39517</name>
</gene>
<keyword evidence="8" id="KW-0012">Acyltransferase</keyword>